<dbReference type="GO" id="GO:0043005">
    <property type="term" value="C:neuron projection"/>
    <property type="evidence" value="ECO:0007669"/>
    <property type="project" value="UniProtKB-SubCell"/>
</dbReference>
<feature type="domain" description="KCTD8/12/16 H1" evidence="8">
    <location>
        <begin position="129"/>
        <end position="251"/>
    </location>
</feature>
<evidence type="ECO:0000256" key="4">
    <source>
        <dbReference type="ARBA" id="ARBA00022553"/>
    </source>
</evidence>
<accession>A0A915KRE5</accession>
<evidence type="ECO:0000256" key="1">
    <source>
        <dbReference type="ARBA" id="ARBA00004236"/>
    </source>
</evidence>
<keyword evidence="3" id="KW-1003">Cell membrane</keyword>
<dbReference type="GO" id="GO:0005886">
    <property type="term" value="C:plasma membrane"/>
    <property type="evidence" value="ECO:0007669"/>
    <property type="project" value="UniProtKB-SubCell"/>
</dbReference>
<dbReference type="InterPro" id="IPR003131">
    <property type="entry name" value="T1-type_BTB"/>
</dbReference>
<evidence type="ECO:0000259" key="7">
    <source>
        <dbReference type="Pfam" id="PF02214"/>
    </source>
</evidence>
<evidence type="ECO:0000256" key="5">
    <source>
        <dbReference type="ARBA" id="ARBA00023136"/>
    </source>
</evidence>
<dbReference type="Gene3D" id="3.30.710.10">
    <property type="entry name" value="Potassium Channel Kv1.1, Chain A"/>
    <property type="match status" value="1"/>
</dbReference>
<name>A0A915KRE5_ROMCU</name>
<feature type="domain" description="Potassium channel tetramerisation-type BTB" evidence="7">
    <location>
        <begin position="6"/>
        <end position="97"/>
    </location>
</feature>
<dbReference type="PANTHER" id="PTHR14499:SF136">
    <property type="entry name" value="GH08630P"/>
    <property type="match status" value="1"/>
</dbReference>
<comment type="subcellular location">
    <subcellularLocation>
        <location evidence="1">Cell membrane</location>
    </subcellularLocation>
    <subcellularLocation>
        <location evidence="2">Cell projection</location>
        <location evidence="2">Neuron projection</location>
    </subcellularLocation>
</comment>
<dbReference type="SUPFAM" id="SSF54695">
    <property type="entry name" value="POZ domain"/>
    <property type="match status" value="1"/>
</dbReference>
<dbReference type="InterPro" id="IPR011333">
    <property type="entry name" value="SKP1/BTB/POZ_sf"/>
</dbReference>
<keyword evidence="5" id="KW-0472">Membrane</keyword>
<dbReference type="InterPro" id="IPR057093">
    <property type="entry name" value="H1_KCTD8_12_16"/>
</dbReference>
<dbReference type="PANTHER" id="PTHR14499">
    <property type="entry name" value="POTASSIUM CHANNEL TETRAMERIZATION DOMAIN-CONTAINING"/>
    <property type="match status" value="1"/>
</dbReference>
<dbReference type="WBParaSite" id="nRc.2.0.1.t41044-RA">
    <property type="protein sequence ID" value="nRc.2.0.1.t41044-RA"/>
    <property type="gene ID" value="nRc.2.0.1.g41044"/>
</dbReference>
<evidence type="ECO:0000313" key="10">
    <source>
        <dbReference type="WBParaSite" id="nRc.2.0.1.t41044-RA"/>
    </source>
</evidence>
<organism evidence="9 10">
    <name type="scientific">Romanomermis culicivorax</name>
    <name type="common">Nematode worm</name>
    <dbReference type="NCBI Taxonomy" id="13658"/>
    <lineage>
        <taxon>Eukaryota</taxon>
        <taxon>Metazoa</taxon>
        <taxon>Ecdysozoa</taxon>
        <taxon>Nematoda</taxon>
        <taxon>Enoplea</taxon>
        <taxon>Dorylaimia</taxon>
        <taxon>Mermithida</taxon>
        <taxon>Mermithoidea</taxon>
        <taxon>Mermithidae</taxon>
        <taxon>Romanomermis</taxon>
    </lineage>
</organism>
<dbReference type="AlphaFoldDB" id="A0A915KRE5"/>
<reference evidence="10" key="1">
    <citation type="submission" date="2022-11" db="UniProtKB">
        <authorList>
            <consortium name="WormBaseParasite"/>
        </authorList>
    </citation>
    <scope>IDENTIFICATION</scope>
</reference>
<evidence type="ECO:0000259" key="8">
    <source>
        <dbReference type="Pfam" id="PF23110"/>
    </source>
</evidence>
<keyword evidence="4" id="KW-0597">Phosphoprotein</keyword>
<evidence type="ECO:0000256" key="6">
    <source>
        <dbReference type="ARBA" id="ARBA00023273"/>
    </source>
</evidence>
<dbReference type="GO" id="GO:0051260">
    <property type="term" value="P:protein homooligomerization"/>
    <property type="evidence" value="ECO:0007669"/>
    <property type="project" value="InterPro"/>
</dbReference>
<dbReference type="Pfam" id="PF02214">
    <property type="entry name" value="BTB_2"/>
    <property type="match status" value="1"/>
</dbReference>
<evidence type="ECO:0000313" key="9">
    <source>
        <dbReference type="Proteomes" id="UP000887565"/>
    </source>
</evidence>
<proteinExistence type="predicted"/>
<dbReference type="Pfam" id="PF23110">
    <property type="entry name" value="H1_KCTD8_12_16"/>
    <property type="match status" value="1"/>
</dbReference>
<keyword evidence="6" id="KW-0966">Cell projection</keyword>
<protein>
    <submittedName>
        <fullName evidence="10">Potassium channel tetramerisation-type BTB domain-containing protein</fullName>
    </submittedName>
</protein>
<evidence type="ECO:0000256" key="2">
    <source>
        <dbReference type="ARBA" id="ARBA00004487"/>
    </source>
</evidence>
<keyword evidence="9" id="KW-1185">Reference proteome</keyword>
<evidence type="ECO:0000256" key="3">
    <source>
        <dbReference type="ARBA" id="ARBA00022475"/>
    </source>
</evidence>
<sequence length="251" mass="28924">MDNDLIQLNVGGTRYATTRKVLLKDSKSRLADWFKNTNTNDLPKDDQNQYFIDRDGLLFRFILDFLRADVLILPDKFPERKRLLCEAQFYNLNSLISELSEGKNYQLSASSTNQKLKFPPILGQTTRSGYITVGYQGTFYFGPQGLPATDINFRKIMRILVAGRVSLCREVFKETLNEARDPDRGHSYDRYTSRFYLKHNIIEQAFDMLADANFALVSSCASGTAGSHETKPSSNTEEDRWAHYSEFIFYR</sequence>
<dbReference type="OMA" id="DPDHGMS"/>
<dbReference type="CDD" id="cd22204">
    <property type="entry name" value="H1_KCTD12-like"/>
    <property type="match status" value="1"/>
</dbReference>
<dbReference type="Proteomes" id="UP000887565">
    <property type="component" value="Unplaced"/>
</dbReference>